<evidence type="ECO:0000256" key="3">
    <source>
        <dbReference type="SAM" id="SignalP"/>
    </source>
</evidence>
<evidence type="ECO:0000256" key="1">
    <source>
        <dbReference type="ARBA" id="ARBA00023157"/>
    </source>
</evidence>
<dbReference type="Proteomes" id="UP001175271">
    <property type="component" value="Unassembled WGS sequence"/>
</dbReference>
<evidence type="ECO:0000259" key="4">
    <source>
        <dbReference type="PROSITE" id="PS01180"/>
    </source>
</evidence>
<protein>
    <recommendedName>
        <fullName evidence="8">C-type lectin domain-containing protein</fullName>
    </recommendedName>
</protein>
<organism evidence="6 7">
    <name type="scientific">Steinernema hermaphroditum</name>
    <dbReference type="NCBI Taxonomy" id="289476"/>
    <lineage>
        <taxon>Eukaryota</taxon>
        <taxon>Metazoa</taxon>
        <taxon>Ecdysozoa</taxon>
        <taxon>Nematoda</taxon>
        <taxon>Chromadorea</taxon>
        <taxon>Rhabditida</taxon>
        <taxon>Tylenchina</taxon>
        <taxon>Panagrolaimomorpha</taxon>
        <taxon>Strongyloidoidea</taxon>
        <taxon>Steinernematidae</taxon>
        <taxon>Steinernema</taxon>
    </lineage>
</organism>
<proteinExistence type="predicted"/>
<evidence type="ECO:0008006" key="8">
    <source>
        <dbReference type="Google" id="ProtNLM"/>
    </source>
</evidence>
<feature type="signal peptide" evidence="3">
    <location>
        <begin position="1"/>
        <end position="20"/>
    </location>
</feature>
<dbReference type="InterPro" id="IPR035914">
    <property type="entry name" value="Sperma_CUB_dom_sf"/>
</dbReference>
<dbReference type="Pfam" id="PF00059">
    <property type="entry name" value="Lectin_C"/>
    <property type="match status" value="1"/>
</dbReference>
<dbReference type="InterPro" id="IPR001304">
    <property type="entry name" value="C-type_lectin-like"/>
</dbReference>
<dbReference type="PANTHER" id="PTHR22991">
    <property type="entry name" value="PROTEIN CBG13490"/>
    <property type="match status" value="1"/>
</dbReference>
<keyword evidence="1" id="KW-1015">Disulfide bond</keyword>
<evidence type="ECO:0000256" key="2">
    <source>
        <dbReference type="PROSITE-ProRule" id="PRU00059"/>
    </source>
</evidence>
<dbReference type="AlphaFoldDB" id="A0AA39HCU9"/>
<name>A0AA39HCU9_9BILA</name>
<dbReference type="EMBL" id="JAUCMV010000004">
    <property type="protein sequence ID" value="KAK0403508.1"/>
    <property type="molecule type" value="Genomic_DNA"/>
</dbReference>
<reference evidence="6" key="1">
    <citation type="submission" date="2023-06" db="EMBL/GenBank/DDBJ databases">
        <title>Genomic analysis of the entomopathogenic nematode Steinernema hermaphroditum.</title>
        <authorList>
            <person name="Schwarz E.M."/>
            <person name="Heppert J.K."/>
            <person name="Baniya A."/>
            <person name="Schwartz H.T."/>
            <person name="Tan C.-H."/>
            <person name="Antoshechkin I."/>
            <person name="Sternberg P.W."/>
            <person name="Goodrich-Blair H."/>
            <person name="Dillman A.R."/>
        </authorList>
    </citation>
    <scope>NUCLEOTIDE SEQUENCE</scope>
    <source>
        <strain evidence="6">PS9179</strain>
        <tissue evidence="6">Whole animal</tissue>
    </source>
</reference>
<evidence type="ECO:0000313" key="7">
    <source>
        <dbReference type="Proteomes" id="UP001175271"/>
    </source>
</evidence>
<dbReference type="Gene3D" id="2.60.120.290">
    <property type="entry name" value="Spermadhesin, CUB domain"/>
    <property type="match status" value="1"/>
</dbReference>
<dbReference type="InterPro" id="IPR000859">
    <property type="entry name" value="CUB_dom"/>
</dbReference>
<dbReference type="InterPro" id="IPR050976">
    <property type="entry name" value="Snaclec"/>
</dbReference>
<dbReference type="SMART" id="SM00042">
    <property type="entry name" value="CUB"/>
    <property type="match status" value="1"/>
</dbReference>
<dbReference type="Gene3D" id="3.10.100.10">
    <property type="entry name" value="Mannose-Binding Protein A, subunit A"/>
    <property type="match status" value="2"/>
</dbReference>
<dbReference type="SUPFAM" id="SSF49854">
    <property type="entry name" value="Spermadhesin, CUB domain"/>
    <property type="match status" value="1"/>
</dbReference>
<comment type="caution">
    <text evidence="2">Lacks conserved residue(s) required for the propagation of feature annotation.</text>
</comment>
<dbReference type="SMART" id="SM00034">
    <property type="entry name" value="CLECT"/>
    <property type="match status" value="2"/>
</dbReference>
<comment type="caution">
    <text evidence="6">The sequence shown here is derived from an EMBL/GenBank/DDBJ whole genome shotgun (WGS) entry which is preliminary data.</text>
</comment>
<sequence>MGFRVALPLLPLLLFASSLGDDYSGNNCDNILYEQFGDYCLRTFSYPAKVSEARGICAEDNAFLPSAHDPTELYDLYSYVSQTGYSTPDSSVLLGLTCFGSTKSSFWDDMTSYDYGLFSRDQIPEGISCVEMLNSDIGWTYKFGDCNTMETTFACVLPQTDESILACPDDFDPVEDRCIRYVPATASHAEAEQVCQKTFPGTHLASVHSKNKVAELQKELDGAWSAIHIGLSEDGGEYKWSDGSTYDFRNWEPNYPNSERGKCVRMETKPTSNGMWRNIPCFVKLPYFCELPASVKPSKSPMDFPPTSGDNDCPSDSGFHDHGYVTSPGYPAITTGNICDYHLSSPSGTVVSLKFLDFSMCNPQHAVIYDGPSTSNTTKVLATLTYYSTASEINKVYVSSGNTMTVHYDFHADQCDNAGRGFVFRFETQKH</sequence>
<dbReference type="CDD" id="cd00037">
    <property type="entry name" value="CLECT"/>
    <property type="match status" value="1"/>
</dbReference>
<keyword evidence="3" id="KW-0732">Signal</keyword>
<dbReference type="PROSITE" id="PS01180">
    <property type="entry name" value="CUB"/>
    <property type="match status" value="1"/>
</dbReference>
<dbReference type="InterPro" id="IPR016187">
    <property type="entry name" value="CTDL_fold"/>
</dbReference>
<dbReference type="CDD" id="cd00041">
    <property type="entry name" value="CUB"/>
    <property type="match status" value="1"/>
</dbReference>
<evidence type="ECO:0000313" key="6">
    <source>
        <dbReference type="EMBL" id="KAK0403508.1"/>
    </source>
</evidence>
<feature type="chain" id="PRO_5041433572" description="C-type lectin domain-containing protein" evidence="3">
    <location>
        <begin position="21"/>
        <end position="431"/>
    </location>
</feature>
<gene>
    <name evidence="6" type="ORF">QR680_016962</name>
</gene>
<feature type="domain" description="C-type lectin" evidence="5">
    <location>
        <begin position="174"/>
        <end position="290"/>
    </location>
</feature>
<keyword evidence="7" id="KW-1185">Reference proteome</keyword>
<evidence type="ECO:0000259" key="5">
    <source>
        <dbReference type="PROSITE" id="PS50041"/>
    </source>
</evidence>
<accession>A0AA39HCU9</accession>
<feature type="domain" description="CUB" evidence="4">
    <location>
        <begin position="313"/>
        <end position="429"/>
    </location>
</feature>
<dbReference type="PANTHER" id="PTHR22991:SF40">
    <property type="entry name" value="PROTEIN CBG13490"/>
    <property type="match status" value="1"/>
</dbReference>
<dbReference type="InterPro" id="IPR016186">
    <property type="entry name" value="C-type_lectin-like/link_sf"/>
</dbReference>
<dbReference type="Pfam" id="PF00431">
    <property type="entry name" value="CUB"/>
    <property type="match status" value="1"/>
</dbReference>
<dbReference type="PROSITE" id="PS50041">
    <property type="entry name" value="C_TYPE_LECTIN_2"/>
    <property type="match status" value="1"/>
</dbReference>
<dbReference type="SUPFAM" id="SSF56436">
    <property type="entry name" value="C-type lectin-like"/>
    <property type="match status" value="2"/>
</dbReference>